<name>A0A399CRN2_9BACT</name>
<dbReference type="PANTHER" id="PTHR47381">
    <property type="entry name" value="ALPHA/BETA-HYDROLASES SUPERFAMILY PROTEIN"/>
    <property type="match status" value="1"/>
</dbReference>
<dbReference type="OrthoDB" id="3668964at2"/>
<dbReference type="EMBL" id="QWET01000035">
    <property type="protein sequence ID" value="RIH62825.1"/>
    <property type="molecule type" value="Genomic_DNA"/>
</dbReference>
<dbReference type="SUPFAM" id="SSF53474">
    <property type="entry name" value="alpha/beta-Hydrolases"/>
    <property type="match status" value="1"/>
</dbReference>
<dbReference type="PANTHER" id="PTHR47381:SF3">
    <property type="entry name" value="ALPHA_BETA-HYDROLASES SUPERFAMILY PROTEIN"/>
    <property type="match status" value="1"/>
</dbReference>
<dbReference type="AlphaFoldDB" id="A0A399CRN2"/>
<proteinExistence type="predicted"/>
<dbReference type="Gene3D" id="3.40.50.1820">
    <property type="entry name" value="alpha/beta hydrolase"/>
    <property type="match status" value="1"/>
</dbReference>
<dbReference type="Proteomes" id="UP000266441">
    <property type="component" value="Unassembled WGS sequence"/>
</dbReference>
<evidence type="ECO:0000313" key="2">
    <source>
        <dbReference type="Proteomes" id="UP000266441"/>
    </source>
</evidence>
<organism evidence="1 2">
    <name type="scientific">Mariniphaga sediminis</name>
    <dbReference type="NCBI Taxonomy" id="1628158"/>
    <lineage>
        <taxon>Bacteria</taxon>
        <taxon>Pseudomonadati</taxon>
        <taxon>Bacteroidota</taxon>
        <taxon>Bacteroidia</taxon>
        <taxon>Marinilabiliales</taxon>
        <taxon>Prolixibacteraceae</taxon>
        <taxon>Mariniphaga</taxon>
    </lineage>
</organism>
<evidence type="ECO:0008006" key="3">
    <source>
        <dbReference type="Google" id="ProtNLM"/>
    </source>
</evidence>
<evidence type="ECO:0000313" key="1">
    <source>
        <dbReference type="EMBL" id="RIH62825.1"/>
    </source>
</evidence>
<dbReference type="InterPro" id="IPR029058">
    <property type="entry name" value="AB_hydrolase_fold"/>
</dbReference>
<comment type="caution">
    <text evidence="1">The sequence shown here is derived from an EMBL/GenBank/DDBJ whole genome shotgun (WGS) entry which is preliminary data.</text>
</comment>
<sequence>MTLKAGSLKANENTNLIGAYGQWASKSTKTKLPSLSFRKKEWTDIEAWRKKAKEQVLERIAMPDLGGTPKVTVHKKYLYDGLQIEEISWQLPYGKPTEAIVLKPANTKEPLPGILAFHHHGADKYFGKRKITRTSDSQHPHVVNSQQNYYDGFAWANEIARRGYVVMVPDAFPFASRRVMLQDVPEHLRKGLNDNDPENIDNIEAYNDWAAKHEDVMAKSLFCAGTTWPGVWVAEDLKALDILCSRDDVDADKIGCGGLSGGGMRTVFIGGLDSRIKCSVCVGLMTTWEDFMLNKSYTHTWMSFVPVLPEELDFPEILGMNAPSPALVLNAEQDGLFTLPGMKEADKVLQEVYKKAKAPEHYKCSFYPGGHKFGREMQSEAFNWFDRWLK</sequence>
<reference evidence="1 2" key="1">
    <citation type="journal article" date="2015" name="Int. J. Syst. Evol. Microbiol.">
        <title>Mariniphaga sediminis sp. nov., isolated from coastal sediment.</title>
        <authorList>
            <person name="Wang F.Q."/>
            <person name="Shen Q.Y."/>
            <person name="Chen G.J."/>
            <person name="Du Z.J."/>
        </authorList>
    </citation>
    <scope>NUCLEOTIDE SEQUENCE [LARGE SCALE GENOMIC DNA]</scope>
    <source>
        <strain evidence="1 2">SY21</strain>
    </source>
</reference>
<keyword evidence="2" id="KW-1185">Reference proteome</keyword>
<accession>A0A399CRN2</accession>
<gene>
    <name evidence="1" type="ORF">D1164_22915</name>
</gene>
<protein>
    <recommendedName>
        <fullName evidence="3">Peptidase S9 prolyl oligopeptidase catalytic domain-containing protein</fullName>
    </recommendedName>
</protein>